<keyword evidence="2" id="KW-1185">Reference proteome</keyword>
<accession>A0A1M6BWD5</accession>
<evidence type="ECO:0000313" key="1">
    <source>
        <dbReference type="EMBL" id="SHI52834.1"/>
    </source>
</evidence>
<dbReference type="AlphaFoldDB" id="A0A1M6BWD5"/>
<dbReference type="EMBL" id="FQZS01000004">
    <property type="protein sequence ID" value="SHI52834.1"/>
    <property type="molecule type" value="Genomic_DNA"/>
</dbReference>
<protein>
    <submittedName>
        <fullName evidence="1">GxxExxY protein</fullName>
    </submittedName>
</protein>
<evidence type="ECO:0000313" key="2">
    <source>
        <dbReference type="Proteomes" id="UP000184442"/>
    </source>
</evidence>
<sequence length="102" mass="12147">MLIYEDITNVIIKSVYEVHKILGPGFLEKVYENALMREMESRGLRCEQQVSLEVYYKDYVAGQYIADIIVEDKVILEIKAMPDLEKRHFSQMLNYLKRREKN</sequence>
<dbReference type="NCBIfam" id="TIGR04256">
    <property type="entry name" value="GxxExxY"/>
    <property type="match status" value="1"/>
</dbReference>
<dbReference type="RefSeq" id="WP_207648310.1">
    <property type="nucleotide sequence ID" value="NZ_FQZS01000004.1"/>
</dbReference>
<dbReference type="Pfam" id="PF13366">
    <property type="entry name" value="PDDEXK_3"/>
    <property type="match status" value="1"/>
</dbReference>
<proteinExistence type="predicted"/>
<organism evidence="1 2">
    <name type="scientific">Lutispora thermophila DSM 19022</name>
    <dbReference type="NCBI Taxonomy" id="1122184"/>
    <lineage>
        <taxon>Bacteria</taxon>
        <taxon>Bacillati</taxon>
        <taxon>Bacillota</taxon>
        <taxon>Clostridia</taxon>
        <taxon>Lutisporales</taxon>
        <taxon>Lutisporaceae</taxon>
        <taxon>Lutispora</taxon>
    </lineage>
</organism>
<name>A0A1M6BWD5_9FIRM</name>
<gene>
    <name evidence="1" type="ORF">SAMN02745176_00561</name>
</gene>
<dbReference type="Proteomes" id="UP000184442">
    <property type="component" value="Unassembled WGS sequence"/>
</dbReference>
<reference evidence="1 2" key="1">
    <citation type="submission" date="2016-11" db="EMBL/GenBank/DDBJ databases">
        <authorList>
            <person name="Jaros S."/>
            <person name="Januszkiewicz K."/>
            <person name="Wedrychowicz H."/>
        </authorList>
    </citation>
    <scope>NUCLEOTIDE SEQUENCE [LARGE SCALE GENOMIC DNA]</scope>
    <source>
        <strain evidence="1 2">DSM 19022</strain>
    </source>
</reference>
<dbReference type="InterPro" id="IPR026350">
    <property type="entry name" value="GxxExxY"/>
</dbReference>
<dbReference type="STRING" id="1122184.SAMN02745176_00561"/>